<reference evidence="2 3" key="1">
    <citation type="journal article" date="2011" name="J. Bacteriol.">
        <title>Complete genome sequences of the chemolithoautotrophic Oligotropha carboxidovorans strains OM4 and OM5.</title>
        <authorList>
            <person name="Volland S."/>
            <person name="Rachinger M."/>
            <person name="Strittmatter A."/>
            <person name="Daniel R."/>
            <person name="Gottschalk G."/>
            <person name="Meyer O."/>
        </authorList>
    </citation>
    <scope>NUCLEOTIDE SEQUENCE [LARGE SCALE GENOMIC DNA]</scope>
    <source>
        <strain evidence="3">ATCC 49405 / DSM 1227 / KCTC 32145 / OM5</strain>
    </source>
</reference>
<dbReference type="Proteomes" id="UP000007730">
    <property type="component" value="Chromosome"/>
</dbReference>
<evidence type="ECO:0000256" key="1">
    <source>
        <dbReference type="ARBA" id="ARBA00022679"/>
    </source>
</evidence>
<dbReference type="EMBL" id="CP002826">
    <property type="protein sequence ID" value="AEI06010.1"/>
    <property type="molecule type" value="Genomic_DNA"/>
</dbReference>
<dbReference type="PANTHER" id="PTHR48207">
    <property type="entry name" value="SUCCINATE--HYDROXYMETHYLGLUTARATE COA-TRANSFERASE"/>
    <property type="match status" value="1"/>
</dbReference>
<dbReference type="InterPro" id="IPR023606">
    <property type="entry name" value="CoA-Trfase_III_dom_1_sf"/>
</dbReference>
<dbReference type="InterPro" id="IPR050483">
    <property type="entry name" value="CoA-transferase_III_domain"/>
</dbReference>
<dbReference type="SUPFAM" id="SSF89796">
    <property type="entry name" value="CoA-transferase family III (CaiB/BaiF)"/>
    <property type="match status" value="1"/>
</dbReference>
<dbReference type="Gene3D" id="3.30.1540.10">
    <property type="entry name" value="formyl-coa transferase, domain 3"/>
    <property type="match status" value="1"/>
</dbReference>
<dbReference type="OrthoDB" id="9806585at2"/>
<evidence type="ECO:0000313" key="2">
    <source>
        <dbReference type="EMBL" id="AEI06010.1"/>
    </source>
</evidence>
<protein>
    <submittedName>
        <fullName evidence="2">L-carnitine dehydratase/bile acid-inducible</fullName>
    </submittedName>
</protein>
<dbReference type="KEGG" id="ocg:OCA5_c12940"/>
<dbReference type="PANTHER" id="PTHR48207:SF3">
    <property type="entry name" value="SUCCINATE--HYDROXYMETHYLGLUTARATE COA-TRANSFERASE"/>
    <property type="match status" value="1"/>
</dbReference>
<dbReference type="RefSeq" id="WP_012563918.1">
    <property type="nucleotide sequence ID" value="NC_011386.1"/>
</dbReference>
<accession>B6JH10</accession>
<dbReference type="InterPro" id="IPR003673">
    <property type="entry name" value="CoA-Trfase_fam_III"/>
</dbReference>
<dbReference type="HOGENOM" id="CLU_033975_0_0_5"/>
<dbReference type="eggNOG" id="COG1804">
    <property type="taxonomic scope" value="Bacteria"/>
</dbReference>
<gene>
    <name evidence="2" type="ordered locus">OCA5_c12940</name>
</gene>
<name>B6JH10_AFIC5</name>
<keyword evidence="1" id="KW-0808">Transferase</keyword>
<organism evidence="2 3">
    <name type="scientific">Afipia carboxidovorans (strain ATCC 49405 / DSM 1227 / KCTC 32145 / OM5)</name>
    <name type="common">Oligotropha carboxidovorans</name>
    <dbReference type="NCBI Taxonomy" id="504832"/>
    <lineage>
        <taxon>Bacteria</taxon>
        <taxon>Pseudomonadati</taxon>
        <taxon>Pseudomonadota</taxon>
        <taxon>Alphaproteobacteria</taxon>
        <taxon>Hyphomicrobiales</taxon>
        <taxon>Nitrobacteraceae</taxon>
        <taxon>Afipia</taxon>
    </lineage>
</organism>
<keyword evidence="3" id="KW-1185">Reference proteome</keyword>
<dbReference type="InterPro" id="IPR044855">
    <property type="entry name" value="CoA-Trfase_III_dom3_sf"/>
</dbReference>
<dbReference type="Gene3D" id="3.40.50.10540">
    <property type="entry name" value="Crotonobetainyl-coa:carnitine coa-transferase, domain 1"/>
    <property type="match status" value="1"/>
</dbReference>
<sequence>MKGPLSGIKVLEFAQIAAGPFAGSLFADLGADVVKVERPDGGDGMRSWPPAIEGEDGKIESGNFVSVNRNKRSITIDVKNPEEMKRFYQLVAQADLFIENYRPGVPKRLGLGYDDLRKHNPRLVYCSISGYGQTGPYSQKGAFDVTVQAMSGMMSVTGEESGPPVKCGVPVGDFGAGLYGAFTSLAAVMKARESGQGAYIDCSMLGTLIGLAGLQTSELFGTGKPPRRLGSAHPRNAPYQGFDAKDRPFTVAAGNDKLWRDFCGVIGLPALPEDPRFGAQLDRARNQKALAEIVQPIFLTKTAQEWIDAFDAKGIPCAIVLDYSEILSNEQVEHMGLVRDIKLANGATTKTVGFPIGVSGFTYEIDRPPPVLGAHNDEVFEEWTKSGRNS</sequence>
<dbReference type="GO" id="GO:0008410">
    <property type="term" value="F:CoA-transferase activity"/>
    <property type="evidence" value="ECO:0007669"/>
    <property type="project" value="TreeGrafter"/>
</dbReference>
<proteinExistence type="predicted"/>
<dbReference type="KEGG" id="oca:OCAR_6781"/>
<dbReference type="Pfam" id="PF02515">
    <property type="entry name" value="CoA_transf_3"/>
    <property type="match status" value="1"/>
</dbReference>
<evidence type="ECO:0000313" key="3">
    <source>
        <dbReference type="Proteomes" id="UP000007730"/>
    </source>
</evidence>
<dbReference type="AlphaFoldDB" id="B6JH10"/>
<dbReference type="STRING" id="504832.OCA5_c12940"/>